<evidence type="ECO:0000256" key="2">
    <source>
        <dbReference type="ARBA" id="ARBA00006471"/>
    </source>
</evidence>
<keyword evidence="5" id="KW-0687">Ribonucleoprotein</keyword>
<reference evidence="8" key="1">
    <citation type="submission" date="2022-07" db="EMBL/GenBank/DDBJ databases">
        <title>Phylogenomic reconstructions and comparative analyses of Kickxellomycotina fungi.</title>
        <authorList>
            <person name="Reynolds N.K."/>
            <person name="Stajich J.E."/>
            <person name="Barry K."/>
            <person name="Grigoriev I.V."/>
            <person name="Crous P."/>
            <person name="Smith M.E."/>
        </authorList>
    </citation>
    <scope>NUCLEOTIDE SEQUENCE</scope>
    <source>
        <strain evidence="8">RSA 1196</strain>
    </source>
</reference>
<dbReference type="EMBL" id="JANBPY010001669">
    <property type="protein sequence ID" value="KAJ1959150.1"/>
    <property type="molecule type" value="Genomic_DNA"/>
</dbReference>
<dbReference type="InterPro" id="IPR000630">
    <property type="entry name" value="Ribosomal_uS8"/>
</dbReference>
<accession>A0A9W8ANI5</accession>
<dbReference type="GO" id="GO:0005840">
    <property type="term" value="C:ribosome"/>
    <property type="evidence" value="ECO:0007669"/>
    <property type="project" value="UniProtKB-KW"/>
</dbReference>
<dbReference type="OrthoDB" id="409928at2759"/>
<dbReference type="Proteomes" id="UP001150925">
    <property type="component" value="Unassembled WGS sequence"/>
</dbReference>
<dbReference type="Gene3D" id="3.30.1490.10">
    <property type="match status" value="1"/>
</dbReference>
<dbReference type="GO" id="GO:0006412">
    <property type="term" value="P:translation"/>
    <property type="evidence" value="ECO:0007669"/>
    <property type="project" value="InterPro"/>
</dbReference>
<dbReference type="AlphaFoldDB" id="A0A9W8ANI5"/>
<dbReference type="GO" id="GO:0003735">
    <property type="term" value="F:structural constituent of ribosome"/>
    <property type="evidence" value="ECO:0007669"/>
    <property type="project" value="InterPro"/>
</dbReference>
<dbReference type="GO" id="GO:1990904">
    <property type="term" value="C:ribonucleoprotein complex"/>
    <property type="evidence" value="ECO:0007669"/>
    <property type="project" value="UniProtKB-KW"/>
</dbReference>
<evidence type="ECO:0000256" key="4">
    <source>
        <dbReference type="ARBA" id="ARBA00023128"/>
    </source>
</evidence>
<dbReference type="FunFam" id="3.30.1370.30:FF:000006">
    <property type="entry name" value="40S ribosomal protein S8"/>
    <property type="match status" value="1"/>
</dbReference>
<dbReference type="FunFam" id="3.30.1490.10:FF:000005">
    <property type="entry name" value="Mitochondrial 40S ribosomal protein S8"/>
    <property type="match status" value="1"/>
</dbReference>
<evidence type="ECO:0000256" key="1">
    <source>
        <dbReference type="ARBA" id="ARBA00004173"/>
    </source>
</evidence>
<dbReference type="Gene3D" id="3.30.1370.30">
    <property type="match status" value="1"/>
</dbReference>
<dbReference type="GO" id="GO:0005739">
    <property type="term" value="C:mitochondrion"/>
    <property type="evidence" value="ECO:0007669"/>
    <property type="project" value="UniProtKB-SubCell"/>
</dbReference>
<dbReference type="InterPro" id="IPR035987">
    <property type="entry name" value="Ribosomal_uS8_sf"/>
</dbReference>
<protein>
    <recommendedName>
        <fullName evidence="7">Small ribosomal subunit protein uS8m</fullName>
    </recommendedName>
</protein>
<keyword evidence="3" id="KW-0689">Ribosomal protein</keyword>
<evidence type="ECO:0000256" key="6">
    <source>
        <dbReference type="ARBA" id="ARBA00037226"/>
    </source>
</evidence>
<evidence type="ECO:0000256" key="7">
    <source>
        <dbReference type="ARBA" id="ARBA00071383"/>
    </source>
</evidence>
<evidence type="ECO:0000256" key="5">
    <source>
        <dbReference type="ARBA" id="ARBA00023274"/>
    </source>
</evidence>
<dbReference type="SUPFAM" id="SSF56047">
    <property type="entry name" value="Ribosomal protein S8"/>
    <property type="match status" value="1"/>
</dbReference>
<comment type="caution">
    <text evidence="8">The sequence shown here is derived from an EMBL/GenBank/DDBJ whole genome shotgun (WGS) entry which is preliminary data.</text>
</comment>
<keyword evidence="4" id="KW-0496">Mitochondrion</keyword>
<comment type="subcellular location">
    <subcellularLocation>
        <location evidence="1">Mitochondrion</location>
    </subcellularLocation>
</comment>
<evidence type="ECO:0000256" key="3">
    <source>
        <dbReference type="ARBA" id="ARBA00022980"/>
    </source>
</evidence>
<dbReference type="Pfam" id="PF00410">
    <property type="entry name" value="Ribosomal_S8"/>
    <property type="match status" value="1"/>
</dbReference>
<comment type="function">
    <text evidence="6">Component of the mitochondrial ribosome (mitoribosome), a dedicated translation machinery responsible for the synthesis of mitochondrial genome-encoded proteins, including at least some of the essential transmembrane subunits of the mitochondrial respiratory chain. The mitoribosomes are attached to the mitochondrial inner membrane and translation products are cotranslationally integrated into the membrane.</text>
</comment>
<evidence type="ECO:0000313" key="9">
    <source>
        <dbReference type="Proteomes" id="UP001150925"/>
    </source>
</evidence>
<evidence type="ECO:0000313" key="8">
    <source>
        <dbReference type="EMBL" id="KAJ1959150.1"/>
    </source>
</evidence>
<sequence>MPRVHDFCSHLQNAFRARLSQTAVPENKMNLALSRILYREGFITSVTRGSHLGPDGANYVPTTPDNVATRRLWLRLKYKNEKPTLREMACISKPSRKISGHFQDLQRIAAGRPVGIVKPLRPGEILIVDTAEGVVELQEALRRKLSGQLLCRAF</sequence>
<name>A0A9W8ANI5_9FUNG</name>
<organism evidence="8 9">
    <name type="scientific">Dispira parvispora</name>
    <dbReference type="NCBI Taxonomy" id="1520584"/>
    <lineage>
        <taxon>Eukaryota</taxon>
        <taxon>Fungi</taxon>
        <taxon>Fungi incertae sedis</taxon>
        <taxon>Zoopagomycota</taxon>
        <taxon>Kickxellomycotina</taxon>
        <taxon>Dimargaritomycetes</taxon>
        <taxon>Dimargaritales</taxon>
        <taxon>Dimargaritaceae</taxon>
        <taxon>Dispira</taxon>
    </lineage>
</organism>
<gene>
    <name evidence="8" type="ORF">IWQ62_004729</name>
</gene>
<comment type="similarity">
    <text evidence="2">Belongs to the universal ribosomal protein uS8 family.</text>
</comment>
<proteinExistence type="inferred from homology"/>
<keyword evidence="9" id="KW-1185">Reference proteome</keyword>